<dbReference type="InterPro" id="IPR019286">
    <property type="entry name" value="DUF2339_TM"/>
</dbReference>
<feature type="transmembrane region" description="Helical" evidence="1">
    <location>
        <begin position="802"/>
        <end position="821"/>
    </location>
</feature>
<evidence type="ECO:0000313" key="3">
    <source>
        <dbReference type="Proteomes" id="UP000192273"/>
    </source>
</evidence>
<feature type="transmembrane region" description="Helical" evidence="1">
    <location>
        <begin position="569"/>
        <end position="587"/>
    </location>
</feature>
<proteinExistence type="predicted"/>
<feature type="transmembrane region" description="Helical" evidence="1">
    <location>
        <begin position="247"/>
        <end position="263"/>
    </location>
</feature>
<dbReference type="PANTHER" id="PTHR38434:SF1">
    <property type="entry name" value="BLL2549 PROTEIN"/>
    <property type="match status" value="1"/>
</dbReference>
<feature type="transmembrane region" description="Helical" evidence="1">
    <location>
        <begin position="165"/>
        <end position="190"/>
    </location>
</feature>
<organism evidence="2 3">
    <name type="scientific">Roseovarius mucosus</name>
    <dbReference type="NCBI Taxonomy" id="215743"/>
    <lineage>
        <taxon>Bacteria</taxon>
        <taxon>Pseudomonadati</taxon>
        <taxon>Pseudomonadota</taxon>
        <taxon>Alphaproteobacteria</taxon>
        <taxon>Rhodobacterales</taxon>
        <taxon>Roseobacteraceae</taxon>
        <taxon>Roseovarius</taxon>
    </lineage>
</organism>
<feature type="transmembrane region" description="Helical" evidence="1">
    <location>
        <begin position="196"/>
        <end position="216"/>
    </location>
</feature>
<feature type="transmembrane region" description="Helical" evidence="1">
    <location>
        <begin position="733"/>
        <end position="753"/>
    </location>
</feature>
<protein>
    <recommendedName>
        <fullName evidence="4">DUF2339 domain-containing protein</fullName>
    </recommendedName>
</protein>
<feature type="transmembrane region" description="Helical" evidence="1">
    <location>
        <begin position="491"/>
        <end position="512"/>
    </location>
</feature>
<dbReference type="RefSeq" id="WP_081506252.1">
    <property type="nucleotide sequence ID" value="NZ_CP020474.1"/>
</dbReference>
<keyword evidence="1" id="KW-0472">Membrane</keyword>
<feature type="transmembrane region" description="Helical" evidence="1">
    <location>
        <begin position="856"/>
        <end position="872"/>
    </location>
</feature>
<sequence>MDALAVVIGLGILALLVIGVPYLLVSHARLKARVARLEAGLGQTTPEVVTEVVTETVGAPVVEDRAGPWASASVVAPQTEPTDTPPRAFVLRADRLGALMAWLRANWALAVAGVSLALAGVFMVQYGVEQGVLTPFWRVMGALALGAALIAAGERLRRRYGDEAAGAVTGLPSVLSGSGVIALFAGVLAARGLYDLIGPGMALAGLIGVGAGAVVLGWFHGPVLTALGLIGAGVAPFLVGGQSDTPGVFYGFYALLAAVGLAVDAARRWAWISVLALMVSMGGATLLYLGEAGALLYLAFWAGLVVLTLLVPEARMIPQHAGNSLLRRVMARGAYPDFPVRLVWAVVVLASLAALMLARDAGEALVVWGALSLLAGLLAALTLGTRRAEALEDVPLVPALAALVLVTLEGFGKGPVWSGFMAGIERLPESPMPMAASVILAGGAVASVVFAFRARYAAGTVPVILWSLGAAVMAPGLALILELLWTPAMVIGAYGWALQVMALAGLMVVFAVRARGSEARLVAAVFAGAALVLITLALFVMLSQAALTLALGVMVLATALIDRRFNLPLLGGVAQVGVAVIGYRLVIDPGLSWAVREAGLGDVLLSHLGPLILLGAAWFVMAARAGGTTRVVIESAVWTITAIVLSVLLQRWLGGPGAMGHAGLGLTAAVWLASAMVQLWRLRAGGRVVRWLRLALAAAMGAVALVTLVAQALLTNPLVPVLWRREFVSGPLILDTLAAAYLPVALVFALAAWKLDHLPRLLRQVFVVAGAGYGAWYLGLEIRRLWQGDDLSVPGVSDGELYSYTVALILVSVLLLVIALLRRSETLRRVAMAGVAFTVAKVFLVDMAGLAGLVRVASFLGLGLSLAGLAWLNRRIAEHMGRGAV</sequence>
<feature type="transmembrane region" description="Helical" evidence="1">
    <location>
        <begin position="364"/>
        <end position="383"/>
    </location>
</feature>
<feature type="transmembrane region" description="Helical" evidence="1">
    <location>
        <begin position="295"/>
        <end position="317"/>
    </location>
</feature>
<dbReference type="InterPro" id="IPR014600">
    <property type="entry name" value="UCP035905_mem"/>
</dbReference>
<feature type="transmembrane region" description="Helical" evidence="1">
    <location>
        <begin position="464"/>
        <end position="485"/>
    </location>
</feature>
<feature type="transmembrane region" description="Helical" evidence="1">
    <location>
        <begin position="432"/>
        <end position="452"/>
    </location>
</feature>
<dbReference type="OrthoDB" id="5422830at2"/>
<feature type="transmembrane region" description="Helical" evidence="1">
    <location>
        <begin position="395"/>
        <end position="412"/>
    </location>
</feature>
<keyword evidence="1" id="KW-1133">Transmembrane helix</keyword>
<dbReference type="KEGG" id="rmm:ROSMUCSMR3_00359"/>
<feature type="transmembrane region" description="Helical" evidence="1">
    <location>
        <begin position="830"/>
        <end position="850"/>
    </location>
</feature>
<keyword evidence="3" id="KW-1185">Reference proteome</keyword>
<dbReference type="AlphaFoldDB" id="A0A1V0RJN0"/>
<gene>
    <name evidence="2" type="ORF">ROSMUCSMR3_00359</name>
</gene>
<feature type="transmembrane region" description="Helical" evidence="1">
    <location>
        <begin position="270"/>
        <end position="289"/>
    </location>
</feature>
<feature type="transmembrane region" description="Helical" evidence="1">
    <location>
        <begin position="691"/>
        <end position="713"/>
    </location>
</feature>
<dbReference type="Pfam" id="PF10101">
    <property type="entry name" value="DUF2339"/>
    <property type="match status" value="2"/>
</dbReference>
<keyword evidence="1" id="KW-0812">Transmembrane</keyword>
<dbReference type="PIRSF" id="PIRSF035905">
    <property type="entry name" value="UCP035905_mp"/>
    <property type="match status" value="1"/>
</dbReference>
<feature type="transmembrane region" description="Helical" evidence="1">
    <location>
        <begin position="519"/>
        <end position="539"/>
    </location>
</feature>
<feature type="transmembrane region" description="Helical" evidence="1">
    <location>
        <begin position="545"/>
        <end position="562"/>
    </location>
</feature>
<feature type="transmembrane region" description="Helical" evidence="1">
    <location>
        <begin position="6"/>
        <end position="25"/>
    </location>
</feature>
<dbReference type="EMBL" id="CP020474">
    <property type="protein sequence ID" value="ARE81865.1"/>
    <property type="molecule type" value="Genomic_DNA"/>
</dbReference>
<feature type="transmembrane region" description="Helical" evidence="1">
    <location>
        <begin position="105"/>
        <end position="124"/>
    </location>
</feature>
<name>A0A1V0RJN0_9RHOB</name>
<dbReference type="Proteomes" id="UP000192273">
    <property type="component" value="Chromosome"/>
</dbReference>
<feature type="transmembrane region" description="Helical" evidence="1">
    <location>
        <begin position="607"/>
        <end position="623"/>
    </location>
</feature>
<feature type="transmembrane region" description="Helical" evidence="1">
    <location>
        <begin position="659"/>
        <end position="679"/>
    </location>
</feature>
<evidence type="ECO:0000313" key="2">
    <source>
        <dbReference type="EMBL" id="ARE81865.1"/>
    </source>
</evidence>
<feature type="transmembrane region" description="Helical" evidence="1">
    <location>
        <begin position="635"/>
        <end position="653"/>
    </location>
</feature>
<feature type="transmembrane region" description="Helical" evidence="1">
    <location>
        <begin position="223"/>
        <end position="241"/>
    </location>
</feature>
<evidence type="ECO:0008006" key="4">
    <source>
        <dbReference type="Google" id="ProtNLM"/>
    </source>
</evidence>
<reference evidence="2 3" key="1">
    <citation type="submission" date="2017-03" db="EMBL/GenBank/DDBJ databases">
        <title>Genome Sequence of Roseovarius mucosus strain SMR3 Isolated from a culture of the Diatom Skeletonema marinoi.</title>
        <authorList>
            <person name="Topel M."/>
            <person name="Pinder M."/>
            <person name="Johansson O.N."/>
            <person name="Kourtchenko O."/>
            <person name="Godhe A."/>
            <person name="Clarke A.K."/>
        </authorList>
    </citation>
    <scope>NUCLEOTIDE SEQUENCE [LARGE SCALE GENOMIC DNA]</scope>
    <source>
        <strain evidence="2 3">SMR3</strain>
    </source>
</reference>
<evidence type="ECO:0000256" key="1">
    <source>
        <dbReference type="SAM" id="Phobius"/>
    </source>
</evidence>
<accession>A0A1V0RJN0</accession>
<feature type="transmembrane region" description="Helical" evidence="1">
    <location>
        <begin position="765"/>
        <end position="782"/>
    </location>
</feature>
<feature type="transmembrane region" description="Helical" evidence="1">
    <location>
        <begin position="136"/>
        <end position="153"/>
    </location>
</feature>
<feature type="transmembrane region" description="Helical" evidence="1">
    <location>
        <begin position="338"/>
        <end position="358"/>
    </location>
</feature>
<dbReference type="PANTHER" id="PTHR38434">
    <property type="entry name" value="BLL2549 PROTEIN"/>
    <property type="match status" value="1"/>
</dbReference>